<gene>
    <name evidence="1" type="ORF">Taro_016110</name>
</gene>
<sequence>MSPQTGGLF</sequence>
<comment type="caution">
    <text evidence="1">The sequence shown here is derived from an EMBL/GenBank/DDBJ whole genome shotgun (WGS) entry which is preliminary data.</text>
</comment>
<dbReference type="EMBL" id="NMUH01000707">
    <property type="protein sequence ID" value="MQL83619.1"/>
    <property type="molecule type" value="Genomic_DNA"/>
</dbReference>
<protein>
    <submittedName>
        <fullName evidence="1">Uncharacterized protein</fullName>
    </submittedName>
</protein>
<evidence type="ECO:0000313" key="1">
    <source>
        <dbReference type="EMBL" id="MQL83619.1"/>
    </source>
</evidence>
<organism evidence="1 2">
    <name type="scientific">Colocasia esculenta</name>
    <name type="common">Wild taro</name>
    <name type="synonym">Arum esculentum</name>
    <dbReference type="NCBI Taxonomy" id="4460"/>
    <lineage>
        <taxon>Eukaryota</taxon>
        <taxon>Viridiplantae</taxon>
        <taxon>Streptophyta</taxon>
        <taxon>Embryophyta</taxon>
        <taxon>Tracheophyta</taxon>
        <taxon>Spermatophyta</taxon>
        <taxon>Magnoliopsida</taxon>
        <taxon>Liliopsida</taxon>
        <taxon>Araceae</taxon>
        <taxon>Aroideae</taxon>
        <taxon>Colocasieae</taxon>
        <taxon>Colocasia</taxon>
    </lineage>
</organism>
<reference evidence="1" key="1">
    <citation type="submission" date="2017-07" db="EMBL/GenBank/DDBJ databases">
        <title>Taro Niue Genome Assembly and Annotation.</title>
        <authorList>
            <person name="Atibalentja N."/>
            <person name="Keating K."/>
            <person name="Fields C.J."/>
        </authorList>
    </citation>
    <scope>NUCLEOTIDE SEQUENCE</scope>
    <source>
        <strain evidence="1">Niue_2</strain>
        <tissue evidence="1">Leaf</tissue>
    </source>
</reference>
<keyword evidence="2" id="KW-1185">Reference proteome</keyword>
<dbReference type="Proteomes" id="UP000652761">
    <property type="component" value="Unassembled WGS sequence"/>
</dbReference>
<name>A0A843UVA4_COLES</name>
<proteinExistence type="predicted"/>
<accession>A0A843UVA4</accession>
<evidence type="ECO:0000313" key="2">
    <source>
        <dbReference type="Proteomes" id="UP000652761"/>
    </source>
</evidence>